<keyword evidence="6" id="KW-1185">Reference proteome</keyword>
<evidence type="ECO:0000256" key="3">
    <source>
        <dbReference type="SAM" id="MobiDB-lite"/>
    </source>
</evidence>
<dbReference type="EMBL" id="GL988040">
    <property type="protein sequence ID" value="EGS22158.1"/>
    <property type="molecule type" value="Genomic_DNA"/>
</dbReference>
<dbReference type="InterPro" id="IPR022237">
    <property type="entry name" value="PsiD-like"/>
</dbReference>
<proteinExistence type="predicted"/>
<gene>
    <name evidence="5" type="ORF">CTHT_0016750</name>
</gene>
<dbReference type="Pfam" id="PF02666">
    <property type="entry name" value="PS_Dcarbxylase"/>
    <property type="match status" value="1"/>
</dbReference>
<evidence type="ECO:0000313" key="5">
    <source>
        <dbReference type="EMBL" id="EGS22158.1"/>
    </source>
</evidence>
<dbReference type="KEGG" id="cthr:CTHT_0016750"/>
<feature type="region of interest" description="Disordered" evidence="3">
    <location>
        <begin position="189"/>
        <end position="215"/>
    </location>
</feature>
<accession>G0S2C5</accession>
<dbReference type="InterPro" id="IPR003817">
    <property type="entry name" value="PS_Dcarbxylase"/>
</dbReference>
<feature type="compositionally biased region" description="Polar residues" evidence="3">
    <location>
        <begin position="1"/>
        <end position="21"/>
    </location>
</feature>
<feature type="compositionally biased region" description="Basic and acidic residues" evidence="3">
    <location>
        <begin position="138"/>
        <end position="156"/>
    </location>
</feature>
<dbReference type="Pfam" id="PF12588">
    <property type="entry name" value="PSDC"/>
    <property type="match status" value="1"/>
</dbReference>
<organism evidence="6">
    <name type="scientific">Chaetomium thermophilum (strain DSM 1495 / CBS 144.50 / IMI 039719)</name>
    <name type="common">Thermochaetoides thermophila</name>
    <dbReference type="NCBI Taxonomy" id="759272"/>
    <lineage>
        <taxon>Eukaryota</taxon>
        <taxon>Fungi</taxon>
        <taxon>Dikarya</taxon>
        <taxon>Ascomycota</taxon>
        <taxon>Pezizomycotina</taxon>
        <taxon>Sordariomycetes</taxon>
        <taxon>Sordariomycetidae</taxon>
        <taxon>Sordariales</taxon>
        <taxon>Chaetomiaceae</taxon>
        <taxon>Thermochaetoides</taxon>
    </lineage>
</organism>
<feature type="compositionally biased region" description="Basic residues" evidence="3">
    <location>
        <begin position="22"/>
        <end position="31"/>
    </location>
</feature>
<name>G0S2C5_CHATD</name>
<dbReference type="STRING" id="759272.G0S2C5"/>
<feature type="compositionally biased region" description="Basic and acidic residues" evidence="3">
    <location>
        <begin position="69"/>
        <end position="78"/>
    </location>
</feature>
<feature type="compositionally biased region" description="Polar residues" evidence="3">
    <location>
        <begin position="36"/>
        <end position="45"/>
    </location>
</feature>
<dbReference type="PANTHER" id="PTHR10067:SF9">
    <property type="entry name" value="PHOSPHATIDYLSERINE DECARBOXYLASE FAMILY PROTEIN (AFU_ORTHOLOGUE AFUA_7G01730)"/>
    <property type="match status" value="1"/>
</dbReference>
<dbReference type="HOGENOM" id="CLU_360148_0_0_1"/>
<dbReference type="OrthoDB" id="5973539at2759"/>
<dbReference type="eggNOG" id="KOG2419">
    <property type="taxonomic scope" value="Eukaryota"/>
</dbReference>
<keyword evidence="2" id="KW-0456">Lyase</keyword>
<dbReference type="OMA" id="RTIDHID"/>
<feature type="region of interest" description="Disordered" evidence="3">
    <location>
        <begin position="1"/>
        <end position="163"/>
    </location>
</feature>
<evidence type="ECO:0000256" key="1">
    <source>
        <dbReference type="ARBA" id="ARBA00022793"/>
    </source>
</evidence>
<dbReference type="Proteomes" id="UP000008066">
    <property type="component" value="Unassembled WGS sequence"/>
</dbReference>
<feature type="domain" description="L-tryptophan decarboxylase PsiD-like" evidence="4">
    <location>
        <begin position="261"/>
        <end position="398"/>
    </location>
</feature>
<evidence type="ECO:0000259" key="4">
    <source>
        <dbReference type="Pfam" id="PF12588"/>
    </source>
</evidence>
<dbReference type="AlphaFoldDB" id="G0S2C5"/>
<keyword evidence="1" id="KW-0210">Decarboxylase</keyword>
<dbReference type="GO" id="GO:0006646">
    <property type="term" value="P:phosphatidylethanolamine biosynthetic process"/>
    <property type="evidence" value="ECO:0007669"/>
    <property type="project" value="TreeGrafter"/>
</dbReference>
<dbReference type="GO" id="GO:0005739">
    <property type="term" value="C:mitochondrion"/>
    <property type="evidence" value="ECO:0007669"/>
    <property type="project" value="TreeGrafter"/>
</dbReference>
<sequence>MSLNTSTLSEISAVTESSTPQVRKRPLRTYSRRSAETFNPKSKVQNDAPRVDTKANPRAKSETTSTPSPKKEDQEKQSRGSILAYFKPVPLRTEKITSKRQSEGIERLDTPPSSPPSLPSTRKRRRLTTRPQYLYDDQFAKDTYEQDTEENNKEAKTFTPTCKRSPSVESTIVVALDEVPANVVSASRLSAATSTKSGSGGSRPPQRKRSAREMTQTTLNLSIHKEPGPGAWLPADSRVHHEWLRRCIEQADRSGEKELAPPLQEFKTLIETNPRIYMYFTAMWDEVPHDVEYSRDPAGRPQVRDYRHMLQVLNHVYGGAPEWTDAAASVGVVGVPMVVIFDYAMGTPSGHAAFLDPDVNMFLKKLLNQWGEHLKSPESAKVLGDHHTGWFGKVGYSDLMEVANAPLQTTMKFEDMYVCDPTKQYYGFKSWDDFFTRKVHDSARPVAYPDDHSIIVNACESRPYNLTHDAKLRDKFWIKGQPYSISDMLGHDALAQHFTGGATVYQAFLSALSYHRWHAPVSGTVKRCFVRDGTYFSKPLFQWSAERPGAGAMINKVSKEGLGPAQGYISAMATRAVIFLEAENPGIGLIAFIGIGMDEVSSCEITVREGQKVRKGDEIGMFHYGGSSWCLVLRKGVRVEGFPDVERTVNVPVRGRLAVVKAEEGEF</sequence>
<evidence type="ECO:0000313" key="6">
    <source>
        <dbReference type="Proteomes" id="UP000008066"/>
    </source>
</evidence>
<feature type="compositionally biased region" description="Basic and acidic residues" evidence="3">
    <location>
        <begin position="92"/>
        <end position="109"/>
    </location>
</feature>
<protein>
    <submittedName>
        <fullName evidence="5">Phosphatidylserine decarboxylase-like protein</fullName>
    </submittedName>
</protein>
<feature type="compositionally biased region" description="Basic and acidic residues" evidence="3">
    <location>
        <begin position="49"/>
        <end position="61"/>
    </location>
</feature>
<dbReference type="GeneID" id="18255713"/>
<dbReference type="PANTHER" id="PTHR10067">
    <property type="entry name" value="PHOSPHATIDYLSERINE DECARBOXYLASE"/>
    <property type="match status" value="1"/>
</dbReference>
<evidence type="ECO:0000256" key="2">
    <source>
        <dbReference type="ARBA" id="ARBA00023239"/>
    </source>
</evidence>
<dbReference type="GO" id="GO:0004609">
    <property type="term" value="F:phosphatidylserine decarboxylase activity"/>
    <property type="evidence" value="ECO:0007669"/>
    <property type="project" value="InterPro"/>
</dbReference>
<dbReference type="RefSeq" id="XP_006692177.1">
    <property type="nucleotide sequence ID" value="XM_006692114.1"/>
</dbReference>
<reference evidence="5 6" key="1">
    <citation type="journal article" date="2011" name="Cell">
        <title>Insight into structure and assembly of the nuclear pore complex by utilizing the genome of a eukaryotic thermophile.</title>
        <authorList>
            <person name="Amlacher S."/>
            <person name="Sarges P."/>
            <person name="Flemming D."/>
            <person name="van Noort V."/>
            <person name="Kunze R."/>
            <person name="Devos D.P."/>
            <person name="Arumugam M."/>
            <person name="Bork P."/>
            <person name="Hurt E."/>
        </authorList>
    </citation>
    <scope>NUCLEOTIDE SEQUENCE [LARGE SCALE GENOMIC DNA]</scope>
    <source>
        <strain evidence="6">DSM 1495 / CBS 144.50 / IMI 039719</strain>
    </source>
</reference>